<evidence type="ECO:0000313" key="5">
    <source>
        <dbReference type="EMBL" id="MBP2324481.1"/>
    </source>
</evidence>
<dbReference type="SUPFAM" id="SSF46689">
    <property type="entry name" value="Homeodomain-like"/>
    <property type="match status" value="2"/>
</dbReference>
<dbReference type="Proteomes" id="UP001519332">
    <property type="component" value="Unassembled WGS sequence"/>
</dbReference>
<evidence type="ECO:0000256" key="2">
    <source>
        <dbReference type="ARBA" id="ARBA00023125"/>
    </source>
</evidence>
<gene>
    <name evidence="5" type="ORF">JOF56_004866</name>
</gene>
<feature type="domain" description="HTH araC/xylS-type" evidence="4">
    <location>
        <begin position="5"/>
        <end position="103"/>
    </location>
</feature>
<organism evidence="5 6">
    <name type="scientific">Kibdelosporangium banguiense</name>
    <dbReference type="NCBI Taxonomy" id="1365924"/>
    <lineage>
        <taxon>Bacteria</taxon>
        <taxon>Bacillati</taxon>
        <taxon>Actinomycetota</taxon>
        <taxon>Actinomycetes</taxon>
        <taxon>Pseudonocardiales</taxon>
        <taxon>Pseudonocardiaceae</taxon>
        <taxon>Kibdelosporangium</taxon>
    </lineage>
</organism>
<proteinExistence type="predicted"/>
<dbReference type="PROSITE" id="PS00041">
    <property type="entry name" value="HTH_ARAC_FAMILY_1"/>
    <property type="match status" value="1"/>
</dbReference>
<keyword evidence="6" id="KW-1185">Reference proteome</keyword>
<dbReference type="InterPro" id="IPR020449">
    <property type="entry name" value="Tscrpt_reg_AraC-type_HTH"/>
</dbReference>
<evidence type="ECO:0000256" key="1">
    <source>
        <dbReference type="ARBA" id="ARBA00023015"/>
    </source>
</evidence>
<name>A0ABS4TJ76_9PSEU</name>
<comment type="caution">
    <text evidence="5">The sequence shown here is derived from an EMBL/GenBank/DDBJ whole genome shotgun (WGS) entry which is preliminary data.</text>
</comment>
<dbReference type="PROSITE" id="PS01124">
    <property type="entry name" value="HTH_ARAC_FAMILY_2"/>
    <property type="match status" value="1"/>
</dbReference>
<keyword evidence="3" id="KW-0804">Transcription</keyword>
<evidence type="ECO:0000313" key="6">
    <source>
        <dbReference type="Proteomes" id="UP001519332"/>
    </source>
</evidence>
<dbReference type="Gene3D" id="1.10.10.60">
    <property type="entry name" value="Homeodomain-like"/>
    <property type="match status" value="2"/>
</dbReference>
<evidence type="ECO:0000259" key="4">
    <source>
        <dbReference type="PROSITE" id="PS01124"/>
    </source>
</evidence>
<sequence>MVHLRRAKDLMDREYASALGIDDLARSAGCSRYHFVRSFRAAYGETPGRYLTMRRIERAKDLLRSANLTVTEICMLVGFSSLGSFSSRFTAVVGMPPSQYRAAHPAAAPIPGCFLMTWTRPAILEKASPAGPD</sequence>
<keyword evidence="1" id="KW-0805">Transcription regulation</keyword>
<dbReference type="Pfam" id="PF12833">
    <property type="entry name" value="HTH_18"/>
    <property type="match status" value="1"/>
</dbReference>
<reference evidence="5 6" key="1">
    <citation type="submission" date="2021-03" db="EMBL/GenBank/DDBJ databases">
        <title>Sequencing the genomes of 1000 actinobacteria strains.</title>
        <authorList>
            <person name="Klenk H.-P."/>
        </authorList>
    </citation>
    <scope>NUCLEOTIDE SEQUENCE [LARGE SCALE GENOMIC DNA]</scope>
    <source>
        <strain evidence="5 6">DSM 46670</strain>
    </source>
</reference>
<protein>
    <submittedName>
        <fullName evidence="5">AraC-like DNA-binding protein</fullName>
    </submittedName>
</protein>
<dbReference type="InterPro" id="IPR050204">
    <property type="entry name" value="AraC_XylS_family_regulators"/>
</dbReference>
<accession>A0ABS4TJ76</accession>
<dbReference type="EMBL" id="JAGINW010000001">
    <property type="protein sequence ID" value="MBP2324481.1"/>
    <property type="molecule type" value="Genomic_DNA"/>
</dbReference>
<dbReference type="PANTHER" id="PTHR46796">
    <property type="entry name" value="HTH-TYPE TRANSCRIPTIONAL ACTIVATOR RHAS-RELATED"/>
    <property type="match status" value="1"/>
</dbReference>
<keyword evidence="2" id="KW-0238">DNA-binding</keyword>
<dbReference type="InterPro" id="IPR018060">
    <property type="entry name" value="HTH_AraC"/>
</dbReference>
<dbReference type="PRINTS" id="PR00032">
    <property type="entry name" value="HTHARAC"/>
</dbReference>
<dbReference type="SMART" id="SM00342">
    <property type="entry name" value="HTH_ARAC"/>
    <property type="match status" value="1"/>
</dbReference>
<dbReference type="InterPro" id="IPR018062">
    <property type="entry name" value="HTH_AraC-typ_CS"/>
</dbReference>
<evidence type="ECO:0000256" key="3">
    <source>
        <dbReference type="ARBA" id="ARBA00023163"/>
    </source>
</evidence>
<dbReference type="InterPro" id="IPR009057">
    <property type="entry name" value="Homeodomain-like_sf"/>
</dbReference>